<dbReference type="InterPro" id="IPR058249">
    <property type="entry name" value="Pch2_C"/>
</dbReference>
<dbReference type="AlphaFoldDB" id="A0A8D8D012"/>
<protein>
    <submittedName>
        <fullName evidence="7">Pachytene checkpoint protein 2 homolog</fullName>
    </submittedName>
</protein>
<evidence type="ECO:0000256" key="4">
    <source>
        <dbReference type="ARBA" id="ARBA00023254"/>
    </source>
</evidence>
<dbReference type="SUPFAM" id="SSF52540">
    <property type="entry name" value="P-loop containing nucleoside triphosphate hydrolases"/>
    <property type="match status" value="1"/>
</dbReference>
<sequence>MSFNFTSEPDSKYSKFSKMEAPKPIGIEIAYKKGANKKTSNPDLEKQIQAILADSKALPKDYSFAVTDPNVERVTLCDELLEHAPRSNLKIYSYTLHEGEGEQETIEQGGDEVQIANHWLLPAREFHGLWDSLIYEDSLKENLLSFMHTTALFSQKNVNANLIACNRLVLLHGPPGTGKTSLCQALAQKLAIRMNKSIYMHFHLFEINSHSLFSKWFSESGKLVQKVFGQINELCQDPTSMVCVLVDEVESIAFAREAISNNEPSDSIRVVNAVLTQLDRIRRFPNVMVLATSNLTGSIDLAFLDRADIVQYVGPPTKEAIYEIYRSAIANLQQVGIVTDREELPSRAELATATSKGNATSMLETLAEQSVGLSGRSLRKVPFLAHALHVQQDATTLVKFLTAMRSAVRRMQADKAMLGAKSDQVEVVAAAAATSDLSGSNGSSGAVDERSVSM</sequence>
<organism evidence="7">
    <name type="scientific">Culex pipiens</name>
    <name type="common">House mosquito</name>
    <dbReference type="NCBI Taxonomy" id="7175"/>
    <lineage>
        <taxon>Eukaryota</taxon>
        <taxon>Metazoa</taxon>
        <taxon>Ecdysozoa</taxon>
        <taxon>Arthropoda</taxon>
        <taxon>Hexapoda</taxon>
        <taxon>Insecta</taxon>
        <taxon>Pterygota</taxon>
        <taxon>Neoptera</taxon>
        <taxon>Endopterygota</taxon>
        <taxon>Diptera</taxon>
        <taxon>Nematocera</taxon>
        <taxon>Culicoidea</taxon>
        <taxon>Culicidae</taxon>
        <taxon>Culicinae</taxon>
        <taxon>Culicini</taxon>
        <taxon>Culex</taxon>
        <taxon>Culex</taxon>
    </lineage>
</organism>
<dbReference type="InterPro" id="IPR027417">
    <property type="entry name" value="P-loop_NTPase"/>
</dbReference>
<dbReference type="PRINTS" id="PR00300">
    <property type="entry name" value="CLPPROTEASEA"/>
</dbReference>
<dbReference type="CDD" id="cd19508">
    <property type="entry name" value="RecA-like_Pch2-like"/>
    <property type="match status" value="1"/>
</dbReference>
<dbReference type="FunFam" id="3.40.50.300:FF:001494">
    <property type="entry name" value="Pachytene checkpoint component Pch2"/>
    <property type="match status" value="1"/>
</dbReference>
<dbReference type="GO" id="GO:0007131">
    <property type="term" value="P:reciprocal meiotic recombination"/>
    <property type="evidence" value="ECO:0007669"/>
    <property type="project" value="TreeGrafter"/>
</dbReference>
<evidence type="ECO:0000313" key="7">
    <source>
        <dbReference type="EMBL" id="CAG6502823.1"/>
    </source>
</evidence>
<accession>A0A8D8D012</accession>
<dbReference type="GO" id="GO:0005634">
    <property type="term" value="C:nucleus"/>
    <property type="evidence" value="ECO:0007669"/>
    <property type="project" value="TreeGrafter"/>
</dbReference>
<dbReference type="GO" id="GO:0005694">
    <property type="term" value="C:chromosome"/>
    <property type="evidence" value="ECO:0007669"/>
    <property type="project" value="TreeGrafter"/>
</dbReference>
<dbReference type="PANTHER" id="PTHR45991:SF1">
    <property type="entry name" value="PACHYTENE CHECKPOINT PROTEIN 2 HOMOLOG"/>
    <property type="match status" value="1"/>
</dbReference>
<keyword evidence="3 5" id="KW-0067">ATP-binding</keyword>
<dbReference type="Pfam" id="PF00004">
    <property type="entry name" value="AAA"/>
    <property type="match status" value="1"/>
</dbReference>
<evidence type="ECO:0000256" key="5">
    <source>
        <dbReference type="RuleBase" id="RU003651"/>
    </source>
</evidence>
<dbReference type="SMART" id="SM00382">
    <property type="entry name" value="AAA"/>
    <property type="match status" value="1"/>
</dbReference>
<dbReference type="PANTHER" id="PTHR45991">
    <property type="entry name" value="PACHYTENE CHECKPOINT PROTEIN 2"/>
    <property type="match status" value="1"/>
</dbReference>
<dbReference type="Gene3D" id="3.40.50.300">
    <property type="entry name" value="P-loop containing nucleotide triphosphate hydrolases"/>
    <property type="match status" value="1"/>
</dbReference>
<proteinExistence type="inferred from homology"/>
<comment type="similarity">
    <text evidence="1">Belongs to the AAA ATPase family. PCH2 subfamily.</text>
</comment>
<dbReference type="EMBL" id="HBUE01250702">
    <property type="protein sequence ID" value="CAG6554071.1"/>
    <property type="molecule type" value="Transcribed_RNA"/>
</dbReference>
<dbReference type="EMBL" id="HBUE01145809">
    <property type="protein sequence ID" value="CAG6502823.1"/>
    <property type="molecule type" value="Transcribed_RNA"/>
</dbReference>
<name>A0A8D8D012_CULPI</name>
<dbReference type="PROSITE" id="PS00674">
    <property type="entry name" value="AAA"/>
    <property type="match status" value="1"/>
</dbReference>
<evidence type="ECO:0000256" key="1">
    <source>
        <dbReference type="ARBA" id="ARBA00007271"/>
    </source>
</evidence>
<dbReference type="Pfam" id="PF23242">
    <property type="entry name" value="AAA_lid_TRIP13_C"/>
    <property type="match status" value="1"/>
</dbReference>
<feature type="domain" description="AAA+ ATPase" evidence="6">
    <location>
        <begin position="165"/>
        <end position="317"/>
    </location>
</feature>
<evidence type="ECO:0000259" key="6">
    <source>
        <dbReference type="SMART" id="SM00382"/>
    </source>
</evidence>
<dbReference type="InterPro" id="IPR003960">
    <property type="entry name" value="ATPase_AAA_CS"/>
</dbReference>
<keyword evidence="2 5" id="KW-0547">Nucleotide-binding</keyword>
<dbReference type="GO" id="GO:0016887">
    <property type="term" value="F:ATP hydrolysis activity"/>
    <property type="evidence" value="ECO:0007669"/>
    <property type="project" value="InterPro"/>
</dbReference>
<dbReference type="InterPro" id="IPR001270">
    <property type="entry name" value="ClpA/B"/>
</dbReference>
<dbReference type="GO" id="GO:0051598">
    <property type="term" value="P:meiotic recombination checkpoint signaling"/>
    <property type="evidence" value="ECO:0007669"/>
    <property type="project" value="TreeGrafter"/>
</dbReference>
<dbReference type="GO" id="GO:0005524">
    <property type="term" value="F:ATP binding"/>
    <property type="evidence" value="ECO:0007669"/>
    <property type="project" value="UniProtKB-KW"/>
</dbReference>
<evidence type="ECO:0000256" key="3">
    <source>
        <dbReference type="ARBA" id="ARBA00022840"/>
    </source>
</evidence>
<dbReference type="InterPro" id="IPR003593">
    <property type="entry name" value="AAA+_ATPase"/>
</dbReference>
<dbReference type="InterPro" id="IPR003959">
    <property type="entry name" value="ATPase_AAA_core"/>
</dbReference>
<reference evidence="7" key="1">
    <citation type="submission" date="2021-05" db="EMBL/GenBank/DDBJ databases">
        <authorList>
            <person name="Alioto T."/>
            <person name="Alioto T."/>
            <person name="Gomez Garrido J."/>
        </authorList>
    </citation>
    <scope>NUCLEOTIDE SEQUENCE</scope>
</reference>
<dbReference type="InterPro" id="IPR044539">
    <property type="entry name" value="Pch2-like"/>
</dbReference>
<keyword evidence="4" id="KW-0469">Meiosis</keyword>
<evidence type="ECO:0000256" key="2">
    <source>
        <dbReference type="ARBA" id="ARBA00022741"/>
    </source>
</evidence>